<dbReference type="PROSITE" id="PS50110">
    <property type="entry name" value="RESPONSE_REGULATORY"/>
    <property type="match status" value="1"/>
</dbReference>
<dbReference type="PROSITE" id="PS00676">
    <property type="entry name" value="SIGMA54_INTERACT_2"/>
    <property type="match status" value="1"/>
</dbReference>
<evidence type="ECO:0000259" key="9">
    <source>
        <dbReference type="PROSITE" id="PS50110"/>
    </source>
</evidence>
<keyword evidence="4" id="KW-0238">DNA-binding</keyword>
<dbReference type="InterPro" id="IPR025943">
    <property type="entry name" value="Sigma_54_int_dom_ATP-bd_2"/>
</dbReference>
<dbReference type="InterPro" id="IPR025944">
    <property type="entry name" value="Sigma_54_int_dom_CS"/>
</dbReference>
<feature type="domain" description="Response regulatory" evidence="9">
    <location>
        <begin position="5"/>
        <end position="121"/>
    </location>
</feature>
<dbReference type="OrthoDB" id="9771372at2"/>
<dbReference type="SMART" id="SM00448">
    <property type="entry name" value="REC"/>
    <property type="match status" value="1"/>
</dbReference>
<evidence type="ECO:0000256" key="3">
    <source>
        <dbReference type="ARBA" id="ARBA00023015"/>
    </source>
</evidence>
<feature type="domain" description="Sigma-54 factor interaction" evidence="8">
    <location>
        <begin position="142"/>
        <end position="367"/>
    </location>
</feature>
<dbReference type="GO" id="GO:0005524">
    <property type="term" value="F:ATP binding"/>
    <property type="evidence" value="ECO:0007669"/>
    <property type="project" value="UniProtKB-KW"/>
</dbReference>
<dbReference type="PROSITE" id="PS00688">
    <property type="entry name" value="SIGMA54_INTERACT_3"/>
    <property type="match status" value="1"/>
</dbReference>
<dbReference type="InterPro" id="IPR002078">
    <property type="entry name" value="Sigma_54_int"/>
</dbReference>
<protein>
    <submittedName>
        <fullName evidence="10">Acetoacetate metabolism regulatory protein AtoC</fullName>
    </submittedName>
    <submittedName>
        <fullName evidence="11">Sigma-54-dependent Fis family transcriptional regulator</fullName>
    </submittedName>
</protein>
<evidence type="ECO:0000256" key="2">
    <source>
        <dbReference type="ARBA" id="ARBA00022840"/>
    </source>
</evidence>
<keyword evidence="1" id="KW-0547">Nucleotide-binding</keyword>
<evidence type="ECO:0000256" key="6">
    <source>
        <dbReference type="PROSITE-ProRule" id="PRU00169"/>
    </source>
</evidence>
<dbReference type="GO" id="GO:0003677">
    <property type="term" value="F:DNA binding"/>
    <property type="evidence" value="ECO:0007669"/>
    <property type="project" value="UniProtKB-KW"/>
</dbReference>
<dbReference type="SUPFAM" id="SSF52172">
    <property type="entry name" value="CheY-like"/>
    <property type="match status" value="1"/>
</dbReference>
<reference evidence="11 12" key="1">
    <citation type="submission" date="2018-10" db="EMBL/GenBank/DDBJ databases">
        <title>Phylogenomics of Brevibacillus.</title>
        <authorList>
            <person name="Dunlap C."/>
        </authorList>
    </citation>
    <scope>NUCLEOTIDE SEQUENCE [LARGE SCALE GENOMIC DNA]</scope>
    <source>
        <strain evidence="11 12">NRRL NRS 1219</strain>
    </source>
</reference>
<dbReference type="PANTHER" id="PTHR32071:SF119">
    <property type="entry name" value="SIGMA L-DEPENDENT TRANSCRIPTIONAL REGULATOR YPLP-RELATED"/>
    <property type="match status" value="1"/>
</dbReference>
<dbReference type="GO" id="GO:0000160">
    <property type="term" value="P:phosphorelay signal transduction system"/>
    <property type="evidence" value="ECO:0007669"/>
    <property type="project" value="InterPro"/>
</dbReference>
<evidence type="ECO:0000256" key="1">
    <source>
        <dbReference type="ARBA" id="ARBA00022741"/>
    </source>
</evidence>
<evidence type="ECO:0000256" key="7">
    <source>
        <dbReference type="SAM" id="MobiDB-lite"/>
    </source>
</evidence>
<dbReference type="Proteomes" id="UP000317180">
    <property type="component" value="Unassembled WGS sequence"/>
</dbReference>
<dbReference type="Pfam" id="PF00072">
    <property type="entry name" value="Response_reg"/>
    <property type="match status" value="1"/>
</dbReference>
<name>A0A3M8ATL7_9BACL</name>
<evidence type="ECO:0000313" key="12">
    <source>
        <dbReference type="Proteomes" id="UP000276178"/>
    </source>
</evidence>
<accession>A0A3M8ATL7</accession>
<dbReference type="InterPro" id="IPR025662">
    <property type="entry name" value="Sigma_54_int_dom_ATP-bd_1"/>
</dbReference>
<feature type="region of interest" description="Disordered" evidence="7">
    <location>
        <begin position="386"/>
        <end position="406"/>
    </location>
</feature>
<dbReference type="FunFam" id="3.40.50.300:FF:000006">
    <property type="entry name" value="DNA-binding transcriptional regulator NtrC"/>
    <property type="match status" value="1"/>
</dbReference>
<sequence length="487" mass="54698">MEPKRILIVDDETEVTTFFTYFLQRKNCEVVVANTGKQVERLLHDASQHFHAALVDLKLPDADGLELLREIKAVHPACEVLIMTGYSTIKSAVTAMQWGAKDYLEKPFDDLDSLEHVIDSVLSASAKQKDDLSQEAAQYGIVYSAESPMAQVTAIAKKLAKKAIHVLIEGETGTGKELMARFLHGASNRAQQPFVAFNCGAVPESLLESELFGFEKGAFTGAIKSRKGLFELAHNGTLFLDEIGEAPLSIQVKLLRTLETGEFMRVGGEQVGQSNIRFISATNRNLEHEVEMNRFRSDLLYRLEGIKLAIPPLRERTCDIPAIAHYYLQKRSGTPCEIEADALELLQRYDWPGNVRQLLNVLNQTIALHECERLRAEHLPAQLRQRAAQPKLQGREQPAEDQPQPGSIEQAIERECARFVESLTRNIPSIEGVDFEYLQKRIKLLEGEIGRAIIEKGLSETKGDRQLLSKKLNITKRTIRYILNEKG</sequence>
<reference evidence="10 13" key="2">
    <citation type="submission" date="2019-06" db="EMBL/GenBank/DDBJ databases">
        <title>Whole genome shotgun sequence of Brevibacillus agri NBRC 15538.</title>
        <authorList>
            <person name="Hosoyama A."/>
            <person name="Uohara A."/>
            <person name="Ohji S."/>
            <person name="Ichikawa N."/>
        </authorList>
    </citation>
    <scope>NUCLEOTIDE SEQUENCE [LARGE SCALE GENOMIC DNA]</scope>
    <source>
        <strain evidence="10 13">NBRC 15538</strain>
    </source>
</reference>
<gene>
    <name evidence="10" type="primary">atoC</name>
    <name evidence="10" type="ORF">BAG01nite_40200</name>
    <name evidence="11" type="ORF">EB820_13875</name>
</gene>
<evidence type="ECO:0000256" key="5">
    <source>
        <dbReference type="ARBA" id="ARBA00023163"/>
    </source>
</evidence>
<dbReference type="Gene3D" id="3.40.50.300">
    <property type="entry name" value="P-loop containing nucleotide triphosphate hydrolases"/>
    <property type="match status" value="1"/>
</dbReference>
<keyword evidence="2" id="KW-0067">ATP-binding</keyword>
<keyword evidence="13" id="KW-1185">Reference proteome</keyword>
<dbReference type="PROSITE" id="PS50045">
    <property type="entry name" value="SIGMA54_INTERACT_4"/>
    <property type="match status" value="1"/>
</dbReference>
<organism evidence="11 12">
    <name type="scientific">Brevibacillus agri</name>
    <dbReference type="NCBI Taxonomy" id="51101"/>
    <lineage>
        <taxon>Bacteria</taxon>
        <taxon>Bacillati</taxon>
        <taxon>Bacillota</taxon>
        <taxon>Bacilli</taxon>
        <taxon>Bacillales</taxon>
        <taxon>Paenibacillaceae</taxon>
        <taxon>Brevibacillus</taxon>
    </lineage>
</organism>
<dbReference type="SUPFAM" id="SSF52540">
    <property type="entry name" value="P-loop containing nucleoside triphosphate hydrolases"/>
    <property type="match status" value="1"/>
</dbReference>
<feature type="modified residue" description="4-aspartylphosphate" evidence="6">
    <location>
        <position position="56"/>
    </location>
</feature>
<proteinExistence type="predicted"/>
<dbReference type="GeneID" id="82810261"/>
<dbReference type="InterPro" id="IPR003593">
    <property type="entry name" value="AAA+_ATPase"/>
</dbReference>
<keyword evidence="5" id="KW-0804">Transcription</keyword>
<evidence type="ECO:0000313" key="11">
    <source>
        <dbReference type="EMBL" id="RNB54501.1"/>
    </source>
</evidence>
<dbReference type="Gene3D" id="3.40.50.2300">
    <property type="match status" value="1"/>
</dbReference>
<dbReference type="GO" id="GO:0006355">
    <property type="term" value="P:regulation of DNA-templated transcription"/>
    <property type="evidence" value="ECO:0007669"/>
    <property type="project" value="InterPro"/>
</dbReference>
<dbReference type="InterPro" id="IPR058031">
    <property type="entry name" value="AAA_lid_NorR"/>
</dbReference>
<dbReference type="Pfam" id="PF25601">
    <property type="entry name" value="AAA_lid_14"/>
    <property type="match status" value="1"/>
</dbReference>
<comment type="caution">
    <text evidence="11">The sequence shown here is derived from an EMBL/GenBank/DDBJ whole genome shotgun (WGS) entry which is preliminary data.</text>
</comment>
<evidence type="ECO:0000259" key="8">
    <source>
        <dbReference type="PROSITE" id="PS50045"/>
    </source>
</evidence>
<dbReference type="InterPro" id="IPR011006">
    <property type="entry name" value="CheY-like_superfamily"/>
</dbReference>
<dbReference type="EMBL" id="BJOD01000053">
    <property type="protein sequence ID" value="GED27918.1"/>
    <property type="molecule type" value="Genomic_DNA"/>
</dbReference>
<evidence type="ECO:0000313" key="10">
    <source>
        <dbReference type="EMBL" id="GED27918.1"/>
    </source>
</evidence>
<dbReference type="SMART" id="SM00382">
    <property type="entry name" value="AAA"/>
    <property type="match status" value="1"/>
</dbReference>
<dbReference type="PANTHER" id="PTHR32071">
    <property type="entry name" value="TRANSCRIPTIONAL REGULATORY PROTEIN"/>
    <property type="match status" value="1"/>
</dbReference>
<dbReference type="CDD" id="cd00009">
    <property type="entry name" value="AAA"/>
    <property type="match status" value="1"/>
</dbReference>
<dbReference type="AlphaFoldDB" id="A0A3M8ATL7"/>
<dbReference type="InterPro" id="IPR001789">
    <property type="entry name" value="Sig_transdc_resp-reg_receiver"/>
</dbReference>
<evidence type="ECO:0000313" key="13">
    <source>
        <dbReference type="Proteomes" id="UP000317180"/>
    </source>
</evidence>
<evidence type="ECO:0000256" key="4">
    <source>
        <dbReference type="ARBA" id="ARBA00023125"/>
    </source>
</evidence>
<dbReference type="PROSITE" id="PS00675">
    <property type="entry name" value="SIGMA54_INTERACT_1"/>
    <property type="match status" value="1"/>
</dbReference>
<dbReference type="InterPro" id="IPR027417">
    <property type="entry name" value="P-loop_NTPase"/>
</dbReference>
<dbReference type="Gene3D" id="1.10.8.60">
    <property type="match status" value="1"/>
</dbReference>
<dbReference type="Proteomes" id="UP000276178">
    <property type="component" value="Unassembled WGS sequence"/>
</dbReference>
<keyword evidence="6" id="KW-0597">Phosphoprotein</keyword>
<dbReference type="EMBL" id="RHHN01000039">
    <property type="protein sequence ID" value="RNB54501.1"/>
    <property type="molecule type" value="Genomic_DNA"/>
</dbReference>
<keyword evidence="3" id="KW-0805">Transcription regulation</keyword>
<dbReference type="Pfam" id="PF00158">
    <property type="entry name" value="Sigma54_activat"/>
    <property type="match status" value="1"/>
</dbReference>
<dbReference type="RefSeq" id="WP_005827447.1">
    <property type="nucleotide sequence ID" value="NZ_BJOD01000053.1"/>
</dbReference>